<gene>
    <name evidence="2" type="ORF">FTW19_22760</name>
</gene>
<sequence>MKPPPYELCYCHAAKGSARLLSRIYDRHLSSVGINIQQLTILSMILHNPGMLMANLADQMIMERTTLVRALKPLQEAGFIASELAGTGRTLSFGITRTGKEKVLAARPHWQAAQHEIETKVGVKQAEALRDAMHNAASSA</sequence>
<dbReference type="GO" id="GO:0003700">
    <property type="term" value="F:DNA-binding transcription factor activity"/>
    <property type="evidence" value="ECO:0007669"/>
    <property type="project" value="InterPro"/>
</dbReference>
<keyword evidence="3" id="KW-1185">Reference proteome</keyword>
<name>A0A5B9EFI7_9BACT</name>
<protein>
    <submittedName>
        <fullName evidence="2">Winged helix-turn-helix transcriptional regulator</fullName>
    </submittedName>
</protein>
<dbReference type="Pfam" id="PF01047">
    <property type="entry name" value="MarR"/>
    <property type="match status" value="1"/>
</dbReference>
<organism evidence="2 3">
    <name type="scientific">Terriglobus albidus</name>
    <dbReference type="NCBI Taxonomy" id="1592106"/>
    <lineage>
        <taxon>Bacteria</taxon>
        <taxon>Pseudomonadati</taxon>
        <taxon>Acidobacteriota</taxon>
        <taxon>Terriglobia</taxon>
        <taxon>Terriglobales</taxon>
        <taxon>Acidobacteriaceae</taxon>
        <taxon>Terriglobus</taxon>
    </lineage>
</organism>
<dbReference type="InterPro" id="IPR000835">
    <property type="entry name" value="HTH_MarR-typ"/>
</dbReference>
<reference evidence="2 3" key="1">
    <citation type="submission" date="2019-08" db="EMBL/GenBank/DDBJ databases">
        <title>Complete genome sequence of Terriglobus albidus strain ORNL.</title>
        <authorList>
            <person name="Podar M."/>
        </authorList>
    </citation>
    <scope>NUCLEOTIDE SEQUENCE [LARGE SCALE GENOMIC DNA]</scope>
    <source>
        <strain evidence="2 3">ORNL</strain>
    </source>
</reference>
<dbReference type="Proteomes" id="UP000321820">
    <property type="component" value="Chromosome"/>
</dbReference>
<evidence type="ECO:0000313" key="3">
    <source>
        <dbReference type="Proteomes" id="UP000321820"/>
    </source>
</evidence>
<evidence type="ECO:0000313" key="2">
    <source>
        <dbReference type="EMBL" id="QEE30559.1"/>
    </source>
</evidence>
<dbReference type="KEGG" id="talb:FTW19_22760"/>
<evidence type="ECO:0000259" key="1">
    <source>
        <dbReference type="Pfam" id="PF01047"/>
    </source>
</evidence>
<accession>A0A5B9EFI7</accession>
<dbReference type="OrthoDB" id="119252at2"/>
<proteinExistence type="predicted"/>
<dbReference type="SUPFAM" id="SSF46785">
    <property type="entry name" value="Winged helix' DNA-binding domain"/>
    <property type="match status" value="1"/>
</dbReference>
<dbReference type="Gene3D" id="1.10.10.10">
    <property type="entry name" value="Winged helix-like DNA-binding domain superfamily/Winged helix DNA-binding domain"/>
    <property type="match status" value="1"/>
</dbReference>
<dbReference type="InterPro" id="IPR036388">
    <property type="entry name" value="WH-like_DNA-bd_sf"/>
</dbReference>
<dbReference type="RefSeq" id="WP_147649871.1">
    <property type="nucleotide sequence ID" value="NZ_CP042806.1"/>
</dbReference>
<feature type="domain" description="HTH marR-type" evidence="1">
    <location>
        <begin position="34"/>
        <end position="82"/>
    </location>
</feature>
<dbReference type="EMBL" id="CP042806">
    <property type="protein sequence ID" value="QEE30559.1"/>
    <property type="molecule type" value="Genomic_DNA"/>
</dbReference>
<dbReference type="InterPro" id="IPR036390">
    <property type="entry name" value="WH_DNA-bd_sf"/>
</dbReference>
<dbReference type="AlphaFoldDB" id="A0A5B9EFI7"/>